<dbReference type="InterPro" id="IPR029058">
    <property type="entry name" value="AB_hydrolase_fold"/>
</dbReference>
<feature type="domain" description="Peptidase S9 prolyl oligopeptidase catalytic" evidence="2">
    <location>
        <begin position="101"/>
        <end position="259"/>
    </location>
</feature>
<accession>A0A4Q7J4E9</accession>
<evidence type="ECO:0000259" key="2">
    <source>
        <dbReference type="Pfam" id="PF00326"/>
    </source>
</evidence>
<dbReference type="Pfam" id="PF00326">
    <property type="entry name" value="Peptidase_S9"/>
    <property type="match status" value="1"/>
</dbReference>
<keyword evidence="1" id="KW-1133">Transmembrane helix</keyword>
<evidence type="ECO:0000313" key="3">
    <source>
        <dbReference type="EMBL" id="RZQ61542.1"/>
    </source>
</evidence>
<dbReference type="PANTHER" id="PTHR43265:SF1">
    <property type="entry name" value="ESTERASE ESTD"/>
    <property type="match status" value="1"/>
</dbReference>
<evidence type="ECO:0000256" key="1">
    <source>
        <dbReference type="SAM" id="Phobius"/>
    </source>
</evidence>
<feature type="transmembrane region" description="Helical" evidence="1">
    <location>
        <begin position="427"/>
        <end position="446"/>
    </location>
</feature>
<gene>
    <name evidence="3" type="ORF">EWH70_23365</name>
</gene>
<dbReference type="Gene3D" id="3.40.50.1820">
    <property type="entry name" value="alpha/beta hydrolase"/>
    <property type="match status" value="1"/>
</dbReference>
<comment type="caution">
    <text evidence="3">The sequence shown here is derived from an EMBL/GenBank/DDBJ whole genome shotgun (WGS) entry which is preliminary data.</text>
</comment>
<dbReference type="GO" id="GO:0006508">
    <property type="term" value="P:proteolysis"/>
    <property type="evidence" value="ECO:0007669"/>
    <property type="project" value="InterPro"/>
</dbReference>
<dbReference type="InterPro" id="IPR001375">
    <property type="entry name" value="Peptidase_S9_cat"/>
</dbReference>
<keyword evidence="4" id="KW-1185">Reference proteome</keyword>
<dbReference type="InterPro" id="IPR053145">
    <property type="entry name" value="AB_hydrolase_Est10"/>
</dbReference>
<keyword evidence="3" id="KW-0378">Hydrolase</keyword>
<name>A0A4Q7J4E9_9PSEU</name>
<reference evidence="3 4" key="1">
    <citation type="submission" date="2019-02" db="EMBL/GenBank/DDBJ databases">
        <title>Draft genome sequence of Amycolatopsis sp. 8-3EHSu isolated from roots of Suaeda maritima.</title>
        <authorList>
            <person name="Duangmal K."/>
            <person name="Chantavorakit T."/>
        </authorList>
    </citation>
    <scope>NUCLEOTIDE SEQUENCE [LARGE SCALE GENOMIC DNA]</scope>
    <source>
        <strain evidence="3 4">8-3EHSu</strain>
    </source>
</reference>
<keyword evidence="1" id="KW-0812">Transmembrane</keyword>
<dbReference type="Proteomes" id="UP000292003">
    <property type="component" value="Unassembled WGS sequence"/>
</dbReference>
<sequence>MVAAVAVVATAVPAQAQQPLREVELGVTTSDGQVLPATLRLPPGATGPAPAIVLVHGAGPGPREDYRAEAEAFARKGIATLAYDKRTDGYSMVQRDYAQLAGDAVAAAGVLRGRPEIQRDGIGFLGISEGGWVAPMAATRDPDAAFVITVGASGVSPLRQQSWAEAVKAEHGGLDGSIVDAFSRTLYRLISGLGMFPEAYHDPAPALRALTVPVLGIWGAKDIQCPPVESAAAFRSLLAASYTLRTFDGAEHALRTTTDGYDRGPDLAPGYPELVASWVGDVAAGHTPPTSAEGTGLQTRTSVEVPPLAWYESVPVQIAALLLMLAGFLGFALSALWRRAGSPWPAWVLAATGTVAALGAPVYLGWLQFTAGGTPTTNGTIDAAPLLAGRPLVWLGLQALAVIAVASGVATAVLLHRRGTGGRVRHGLLLAAGAVFAVWAFHWGLLLP</sequence>
<dbReference type="AlphaFoldDB" id="A0A4Q7J4E9"/>
<feature type="transmembrane region" description="Helical" evidence="1">
    <location>
        <begin position="392"/>
        <end position="415"/>
    </location>
</feature>
<dbReference type="GO" id="GO:0052689">
    <property type="term" value="F:carboxylic ester hydrolase activity"/>
    <property type="evidence" value="ECO:0007669"/>
    <property type="project" value="TreeGrafter"/>
</dbReference>
<evidence type="ECO:0000313" key="4">
    <source>
        <dbReference type="Proteomes" id="UP000292003"/>
    </source>
</evidence>
<dbReference type="SUPFAM" id="SSF53474">
    <property type="entry name" value="alpha/beta-Hydrolases"/>
    <property type="match status" value="1"/>
</dbReference>
<dbReference type="PANTHER" id="PTHR43265">
    <property type="entry name" value="ESTERASE ESTD"/>
    <property type="match status" value="1"/>
</dbReference>
<protein>
    <submittedName>
        <fullName evidence="3">Alpha/beta hydrolase</fullName>
    </submittedName>
</protein>
<feature type="transmembrane region" description="Helical" evidence="1">
    <location>
        <begin position="344"/>
        <end position="366"/>
    </location>
</feature>
<dbReference type="EMBL" id="SFCC01000012">
    <property type="protein sequence ID" value="RZQ61542.1"/>
    <property type="molecule type" value="Genomic_DNA"/>
</dbReference>
<keyword evidence="1" id="KW-0472">Membrane</keyword>
<dbReference type="OrthoDB" id="9765647at2"/>
<feature type="transmembrane region" description="Helical" evidence="1">
    <location>
        <begin position="318"/>
        <end position="337"/>
    </location>
</feature>
<proteinExistence type="predicted"/>
<organism evidence="3 4">
    <name type="scientific">Amycolatopsis suaedae</name>
    <dbReference type="NCBI Taxonomy" id="2510978"/>
    <lineage>
        <taxon>Bacteria</taxon>
        <taxon>Bacillati</taxon>
        <taxon>Actinomycetota</taxon>
        <taxon>Actinomycetes</taxon>
        <taxon>Pseudonocardiales</taxon>
        <taxon>Pseudonocardiaceae</taxon>
        <taxon>Amycolatopsis</taxon>
    </lineage>
</organism>
<dbReference type="GO" id="GO:0008236">
    <property type="term" value="F:serine-type peptidase activity"/>
    <property type="evidence" value="ECO:0007669"/>
    <property type="project" value="InterPro"/>
</dbReference>